<keyword evidence="1" id="KW-1185">Reference proteome</keyword>
<evidence type="ECO:0000313" key="2">
    <source>
        <dbReference type="RefSeq" id="XP_026749167.2"/>
    </source>
</evidence>
<reference evidence="2" key="1">
    <citation type="submission" date="2025-08" db="UniProtKB">
        <authorList>
            <consortium name="RefSeq"/>
        </authorList>
    </citation>
    <scope>IDENTIFICATION</scope>
    <source>
        <tissue evidence="2">Whole larvae</tissue>
    </source>
</reference>
<dbReference type="KEGG" id="gmw:113509934"/>
<evidence type="ECO:0000313" key="1">
    <source>
        <dbReference type="Proteomes" id="UP001652740"/>
    </source>
</evidence>
<name>A0A6J1W8K2_GALME</name>
<accession>A0A6J1W8K2</accession>
<dbReference type="GeneID" id="113509934"/>
<sequence>MSLTKILRVPIKLFKKDVITFLIVRRHDLGAVEEKLRYIVVKPTASISMLRQKIWHLLDLPDYCEEIVILKRGNDVEIALTELRKGNDPQHPYLLEVWLPASRLVSSKTLHKNMLTMGENEHVDKHVISTINTADDQEIIGNRVNENPTISTDTKNLRFTDNKITYLYSDYKKSDLSCRISSNSLFKLHKNKNRDSFTNILLKIQSDLSTLSNKLSNLENRI</sequence>
<dbReference type="Proteomes" id="UP001652740">
    <property type="component" value="Unplaced"/>
</dbReference>
<dbReference type="RefSeq" id="XP_026749167.2">
    <property type="nucleotide sequence ID" value="XM_026893366.3"/>
</dbReference>
<dbReference type="InParanoid" id="A0A6J1W8K2"/>
<gene>
    <name evidence="2" type="primary">LOC113509934</name>
</gene>
<proteinExistence type="predicted"/>
<organism evidence="1 2">
    <name type="scientific">Galleria mellonella</name>
    <name type="common">Greater wax moth</name>
    <dbReference type="NCBI Taxonomy" id="7137"/>
    <lineage>
        <taxon>Eukaryota</taxon>
        <taxon>Metazoa</taxon>
        <taxon>Ecdysozoa</taxon>
        <taxon>Arthropoda</taxon>
        <taxon>Hexapoda</taxon>
        <taxon>Insecta</taxon>
        <taxon>Pterygota</taxon>
        <taxon>Neoptera</taxon>
        <taxon>Endopterygota</taxon>
        <taxon>Lepidoptera</taxon>
        <taxon>Glossata</taxon>
        <taxon>Ditrysia</taxon>
        <taxon>Pyraloidea</taxon>
        <taxon>Pyralidae</taxon>
        <taxon>Galleriinae</taxon>
        <taxon>Galleria</taxon>
    </lineage>
</organism>
<protein>
    <submittedName>
        <fullName evidence="2">Uncharacterized protein LOC113509934 isoform X1</fullName>
    </submittedName>
</protein>
<dbReference type="AlphaFoldDB" id="A0A6J1W8K2"/>